<evidence type="ECO:0000313" key="2">
    <source>
        <dbReference type="Proteomes" id="UP000245626"/>
    </source>
</evidence>
<gene>
    <name evidence="1" type="ORF">IE53DRAFT_18607</name>
</gene>
<evidence type="ECO:0000313" key="1">
    <source>
        <dbReference type="EMBL" id="PWN46632.1"/>
    </source>
</evidence>
<keyword evidence="2" id="KW-1185">Reference proteome</keyword>
<protein>
    <submittedName>
        <fullName evidence="1">Uncharacterized protein</fullName>
    </submittedName>
</protein>
<organism evidence="1 2">
    <name type="scientific">Violaceomyces palustris</name>
    <dbReference type="NCBI Taxonomy" id="1673888"/>
    <lineage>
        <taxon>Eukaryota</taxon>
        <taxon>Fungi</taxon>
        <taxon>Dikarya</taxon>
        <taxon>Basidiomycota</taxon>
        <taxon>Ustilaginomycotina</taxon>
        <taxon>Ustilaginomycetes</taxon>
        <taxon>Violaceomycetales</taxon>
        <taxon>Violaceomycetaceae</taxon>
        <taxon>Violaceomyces</taxon>
    </lineage>
</organism>
<accession>A0ACD0NLI5</accession>
<proteinExistence type="predicted"/>
<reference evidence="1 2" key="1">
    <citation type="journal article" date="2018" name="Mol. Biol. Evol.">
        <title>Broad Genomic Sampling Reveals a Smut Pathogenic Ancestry of the Fungal Clade Ustilaginomycotina.</title>
        <authorList>
            <person name="Kijpornyongpan T."/>
            <person name="Mondo S.J."/>
            <person name="Barry K."/>
            <person name="Sandor L."/>
            <person name="Lee J."/>
            <person name="Lipzen A."/>
            <person name="Pangilinan J."/>
            <person name="LaButti K."/>
            <person name="Hainaut M."/>
            <person name="Henrissat B."/>
            <person name="Grigoriev I.V."/>
            <person name="Spatafora J.W."/>
            <person name="Aime M.C."/>
        </authorList>
    </citation>
    <scope>NUCLEOTIDE SEQUENCE [LARGE SCALE GENOMIC DNA]</scope>
    <source>
        <strain evidence="1 2">SA 807</strain>
    </source>
</reference>
<sequence length="638" mass="71406">MRSTLFGALSAGLTLLSTVASLPPLERNLAYRSPSLTVGSNGLSHDIDAIGRSIRKRASVARRTLKGPKFANQADSIEANYDGDYGSDGRMAYKGNLTFPYSVASGDPYDTSAILWTHPVPTQETSDPICLRYQTSKSRDFSKADIADSSYAWTTSDVDYSYKVETVGLEPLTQYYYRFSACHDESIRSPVGRFKTMPKPDDAKVDSLKIAVFSCSNFPFGFFNAYSQASRKDIDYAMHVGDYIYESTGDGSPDSYGDGRPLDRVPEPNKEIFTLSDYRQRYATYRGRDEGLKALHANKSWLLVWDDHEVADNSYNHGTADSNNTASGTYDGVTFTDRKRNAVKAYYEWMPIRQVDTTDSLRIWRKFQYGKLADLFLLDTRNYDRDVTDVYYNTAEIAAMSNDTNRSLMGGKQEKWFYKNLVEAQERGSIWKVVGQQIIVNHLHEGSASYPFDYDAWDGYKANRRRMFKTITENKVDNTIFLAGDSHAAWAYDAIPEENENSTSLYDPSTGKGALGVEFAGTAVSSPSSYGANLTLEQYTKRSEIAVTINRNLQFAEGAHRGYFELDLTRESANAHFYGIVNNTDPHSQEILLASFNVKKGANRITRPLNGGKKAKSGALQSSVVDYSKQKWNGTAFA</sequence>
<name>A0ACD0NLI5_9BASI</name>
<dbReference type="EMBL" id="KZ820820">
    <property type="protein sequence ID" value="PWN46632.1"/>
    <property type="molecule type" value="Genomic_DNA"/>
</dbReference>
<dbReference type="Proteomes" id="UP000245626">
    <property type="component" value="Unassembled WGS sequence"/>
</dbReference>